<evidence type="ECO:0000313" key="2">
    <source>
        <dbReference type="Proteomes" id="UP000567246"/>
    </source>
</evidence>
<comment type="caution">
    <text evidence="1">The sequence shown here is derived from an EMBL/GenBank/DDBJ whole genome shotgun (WGS) entry which is preliminary data.</text>
</comment>
<dbReference type="RefSeq" id="WP_184171267.1">
    <property type="nucleotide sequence ID" value="NZ_BAABAG010000008.1"/>
</dbReference>
<organism evidence="1 2">
    <name type="scientific">Micrococcus endophyticus</name>
    <dbReference type="NCBI Taxonomy" id="455343"/>
    <lineage>
        <taxon>Bacteria</taxon>
        <taxon>Bacillati</taxon>
        <taxon>Actinomycetota</taxon>
        <taxon>Actinomycetes</taxon>
        <taxon>Micrococcales</taxon>
        <taxon>Micrococcaceae</taxon>
        <taxon>Micrococcus</taxon>
    </lineage>
</organism>
<sequence>MSVWLAAQAGESESLWNQDWGSVPDWVAGFGTVAAVRYALVQGVNQRKREVEQQRRRVAGVSVDQTLTKYHLQNSEGKPASDPFAYKALVRNQTGAAISNVYVFDRLGKKIVDVAPIPPGGEEPVAVLWDEDMSDPVIVRVHFNDIDGGGWDVDAEGKLYNCPVVH</sequence>
<dbReference type="AlphaFoldDB" id="A0A4Y8ZIC3"/>
<name>A0A4Y8ZIC3_9MICC</name>
<reference evidence="1 2" key="1">
    <citation type="submission" date="2020-08" db="EMBL/GenBank/DDBJ databases">
        <title>Sequencing the genomes of 1000 actinobacteria strains.</title>
        <authorList>
            <person name="Klenk H.-P."/>
        </authorList>
    </citation>
    <scope>NUCLEOTIDE SEQUENCE [LARGE SCALE GENOMIC DNA]</scope>
    <source>
        <strain evidence="1 2">DSM 17945</strain>
    </source>
</reference>
<gene>
    <name evidence="1" type="ORF">HDA33_000841</name>
</gene>
<dbReference type="Proteomes" id="UP000567246">
    <property type="component" value="Unassembled WGS sequence"/>
</dbReference>
<evidence type="ECO:0000313" key="1">
    <source>
        <dbReference type="EMBL" id="MBB5848277.1"/>
    </source>
</evidence>
<dbReference type="EMBL" id="JACHMW010000001">
    <property type="protein sequence ID" value="MBB5848277.1"/>
    <property type="molecule type" value="Genomic_DNA"/>
</dbReference>
<keyword evidence="2" id="KW-1185">Reference proteome</keyword>
<proteinExistence type="predicted"/>
<protein>
    <submittedName>
        <fullName evidence="1">Uncharacterized protein</fullName>
    </submittedName>
</protein>
<accession>A0A4Y8ZIC3</accession>